<feature type="transmembrane region" description="Helical" evidence="11">
    <location>
        <begin position="286"/>
        <end position="309"/>
    </location>
</feature>
<comment type="subunit">
    <text evidence="3">The complex is composed of two ATP-binding proteins (HrtA), two transmembrane proteins (HrtB) and a solute-binding protein.</text>
</comment>
<feature type="transmembrane region" description="Helical" evidence="11">
    <location>
        <begin position="329"/>
        <end position="350"/>
    </location>
</feature>
<keyword evidence="6" id="KW-1003">Cell membrane</keyword>
<dbReference type="InterPro" id="IPR051125">
    <property type="entry name" value="ABC-4/HrtB_transporter"/>
</dbReference>
<proteinExistence type="inferred from homology"/>
<dbReference type="KEGG" id="dst:VUQ06_07215"/>
<feature type="transmembrane region" description="Helical" evidence="11">
    <location>
        <begin position="12"/>
        <end position="35"/>
    </location>
</feature>
<protein>
    <recommendedName>
        <fullName evidence="4">Putative hemin transport system permease protein HrtB</fullName>
    </recommendedName>
</protein>
<organism evidence="13">
    <name type="scientific">Dolosigranulum savutiense</name>
    <dbReference type="NCBI Taxonomy" id="3110288"/>
    <lineage>
        <taxon>Bacteria</taxon>
        <taxon>Bacillati</taxon>
        <taxon>Bacillota</taxon>
        <taxon>Bacilli</taxon>
        <taxon>Lactobacillales</taxon>
        <taxon>Carnobacteriaceae</taxon>
        <taxon>Dolosigranulum</taxon>
    </lineage>
</organism>
<dbReference type="PANTHER" id="PTHR43738:SF1">
    <property type="entry name" value="HEMIN TRANSPORT SYSTEM PERMEASE PROTEIN HRTB-RELATED"/>
    <property type="match status" value="1"/>
</dbReference>
<evidence type="ECO:0000256" key="11">
    <source>
        <dbReference type="SAM" id="Phobius"/>
    </source>
</evidence>
<comment type="similarity">
    <text evidence="2">Belongs to the ABC-4 integral membrane protein family. HrtB subfamily.</text>
</comment>
<evidence type="ECO:0000256" key="5">
    <source>
        <dbReference type="ARBA" id="ARBA00022448"/>
    </source>
</evidence>
<evidence type="ECO:0000256" key="10">
    <source>
        <dbReference type="ARBA" id="ARBA00024973"/>
    </source>
</evidence>
<feature type="transmembrane region" description="Helical" evidence="11">
    <location>
        <begin position="244"/>
        <end position="266"/>
    </location>
</feature>
<evidence type="ECO:0000313" key="14">
    <source>
        <dbReference type="EMBL" id="XBC49268.1"/>
    </source>
</evidence>
<keyword evidence="8 11" id="KW-1133">Transmembrane helix</keyword>
<dbReference type="InterPro" id="IPR003838">
    <property type="entry name" value="ABC3_permease_C"/>
</dbReference>
<evidence type="ECO:0000256" key="3">
    <source>
        <dbReference type="ARBA" id="ARBA00011131"/>
    </source>
</evidence>
<evidence type="ECO:0000256" key="8">
    <source>
        <dbReference type="ARBA" id="ARBA00022989"/>
    </source>
</evidence>
<evidence type="ECO:0000256" key="1">
    <source>
        <dbReference type="ARBA" id="ARBA00004651"/>
    </source>
</evidence>
<accession>A0AB74TPH3</accession>
<evidence type="ECO:0000256" key="9">
    <source>
        <dbReference type="ARBA" id="ARBA00023136"/>
    </source>
</evidence>
<keyword evidence="9 11" id="KW-0472">Membrane</keyword>
<sequence length="365" mass="40134">MFLAWKEMKHNRLKYSIITLVLVAVMYLVFFTIGLSRGIKNFGASKIINSSAQTFVLSEGVSDRLERSSMSSRRALEIKEQMGEDATIIGVTLANMTNVSSDSSDSFGVAYFAVETDTFLSPTLIEGRAPKDDREVIATPYIRNYGVDLGDKIHDSRMDVSFTIVGFAEDETYNYSPIVYLQPEQYSEVTFIGQMTGSSNVQSVVTMSSPSEVASDITKYNIDLSTKEKIIETTPGLAQQSASFTLLIASMYIISGMILAMFFYIVTIQKRKEFGQLKAFGADNRFIIGAVLGQVGIVTLVGIMVSTILILLTDAVLPPIIPFLLQWRYIVWGSLLFLGVAILGSLASVYETIKIDPIEAVGGNN</sequence>
<dbReference type="AlphaFoldDB" id="A0AB74TPH3"/>
<dbReference type="EMBL" id="CP142433">
    <property type="protein sequence ID" value="XBC45849.1"/>
    <property type="molecule type" value="Genomic_DNA"/>
</dbReference>
<dbReference type="EMBL" id="CP142435">
    <property type="protein sequence ID" value="XBC49268.1"/>
    <property type="molecule type" value="Genomic_DNA"/>
</dbReference>
<evidence type="ECO:0000256" key="6">
    <source>
        <dbReference type="ARBA" id="ARBA00022475"/>
    </source>
</evidence>
<evidence type="ECO:0000256" key="4">
    <source>
        <dbReference type="ARBA" id="ARBA00016962"/>
    </source>
</evidence>
<keyword evidence="7 11" id="KW-0812">Transmembrane</keyword>
<evidence type="ECO:0000259" key="12">
    <source>
        <dbReference type="Pfam" id="PF02687"/>
    </source>
</evidence>
<feature type="domain" description="ABC3 transporter permease C-terminal" evidence="12">
    <location>
        <begin position="247"/>
        <end position="357"/>
    </location>
</feature>
<dbReference type="PANTHER" id="PTHR43738">
    <property type="entry name" value="ABC TRANSPORTER, MEMBRANE PROTEIN"/>
    <property type="match status" value="1"/>
</dbReference>
<dbReference type="GO" id="GO:0005886">
    <property type="term" value="C:plasma membrane"/>
    <property type="evidence" value="ECO:0007669"/>
    <property type="project" value="UniProtKB-SubCell"/>
</dbReference>
<gene>
    <name evidence="14" type="ORF">VUQ06_07215</name>
    <name evidence="13" type="ORF">VUQ08_08410</name>
</gene>
<comment type="function">
    <text evidence="10">Part of the ABC transporter complex hrt involved in hemin import. Responsible for the translocation of the substrate across the membrane.</text>
</comment>
<evidence type="ECO:0000256" key="7">
    <source>
        <dbReference type="ARBA" id="ARBA00022692"/>
    </source>
</evidence>
<comment type="subcellular location">
    <subcellularLocation>
        <location evidence="1">Cell membrane</location>
        <topology evidence="1">Multi-pass membrane protein</topology>
    </subcellularLocation>
</comment>
<evidence type="ECO:0000313" key="13">
    <source>
        <dbReference type="EMBL" id="XBC45849.1"/>
    </source>
</evidence>
<name>A0AB74TPH3_9LACT</name>
<dbReference type="RefSeq" id="WP_347300252.1">
    <property type="nucleotide sequence ID" value="NZ_CP142433.1"/>
</dbReference>
<evidence type="ECO:0000256" key="2">
    <source>
        <dbReference type="ARBA" id="ARBA00008697"/>
    </source>
</evidence>
<reference evidence="13" key="1">
    <citation type="submission" date="2023-12" db="EMBL/GenBank/DDBJ databases">
        <title>Dolosigranulum savutii sp. nov. isolated from human upper respiratory samples collected in Botswana.</title>
        <authorList>
            <person name="Kelly M.S."/>
        </authorList>
    </citation>
    <scope>NUCLEOTIDE SEQUENCE</scope>
    <source>
        <strain evidence="14">MSK294</strain>
        <strain evidence="13">MSK433</strain>
    </source>
</reference>
<dbReference type="Pfam" id="PF02687">
    <property type="entry name" value="FtsX"/>
    <property type="match status" value="1"/>
</dbReference>
<keyword evidence="5" id="KW-0813">Transport</keyword>